<dbReference type="Pfam" id="PF00076">
    <property type="entry name" value="RRM_1"/>
    <property type="match status" value="1"/>
</dbReference>
<dbReference type="GO" id="GO:0003723">
    <property type="term" value="F:RNA binding"/>
    <property type="evidence" value="ECO:0007669"/>
    <property type="project" value="UniProtKB-UniRule"/>
</dbReference>
<organism evidence="3 4">
    <name type="scientific">Cinnamomum micranthum f. kanehirae</name>
    <dbReference type="NCBI Taxonomy" id="337451"/>
    <lineage>
        <taxon>Eukaryota</taxon>
        <taxon>Viridiplantae</taxon>
        <taxon>Streptophyta</taxon>
        <taxon>Embryophyta</taxon>
        <taxon>Tracheophyta</taxon>
        <taxon>Spermatophyta</taxon>
        <taxon>Magnoliopsida</taxon>
        <taxon>Magnoliidae</taxon>
        <taxon>Laurales</taxon>
        <taxon>Lauraceae</taxon>
        <taxon>Cinnamomum</taxon>
    </lineage>
</organism>
<proteinExistence type="predicted"/>
<sequence length="175" mass="20096">MKNEVELKKAMNIDEGKNAKNNIQESQDIRRRLEFIRKTTYTVEVSNLPENAIKMEFKAIFWRAGKILDTFLPKDHRTGSCTGIGFLRFGKLFEAHAAIDMCKGRIWRGKLLNATLSSVPESTDSNQILTEEAEVGVGPKRKLKPFWPSIVMKTWLNIKPNVYEFSEDEVDTETE</sequence>
<dbReference type="SMART" id="SM00360">
    <property type="entry name" value="RRM"/>
    <property type="match status" value="1"/>
</dbReference>
<dbReference type="AlphaFoldDB" id="A0A3S3P5B0"/>
<evidence type="ECO:0000313" key="3">
    <source>
        <dbReference type="EMBL" id="RWR93682.1"/>
    </source>
</evidence>
<keyword evidence="4" id="KW-1185">Reference proteome</keyword>
<dbReference type="InterPro" id="IPR035979">
    <property type="entry name" value="RBD_domain_sf"/>
</dbReference>
<accession>A0A3S3P5B0</accession>
<evidence type="ECO:0000256" key="1">
    <source>
        <dbReference type="PROSITE-ProRule" id="PRU00176"/>
    </source>
</evidence>
<comment type="caution">
    <text evidence="3">The sequence shown here is derived from an EMBL/GenBank/DDBJ whole genome shotgun (WGS) entry which is preliminary data.</text>
</comment>
<gene>
    <name evidence="3" type="ORF">CKAN_02294700</name>
</gene>
<protein>
    <submittedName>
        <fullName evidence="3">Type I inositol polyphosphate 5-phosphatase 2 isoform X1</fullName>
    </submittedName>
</protein>
<dbReference type="Proteomes" id="UP000283530">
    <property type="component" value="Unassembled WGS sequence"/>
</dbReference>
<evidence type="ECO:0000259" key="2">
    <source>
        <dbReference type="PROSITE" id="PS50102"/>
    </source>
</evidence>
<dbReference type="InterPro" id="IPR000504">
    <property type="entry name" value="RRM_dom"/>
</dbReference>
<reference evidence="3 4" key="1">
    <citation type="journal article" date="2019" name="Nat. Plants">
        <title>Stout camphor tree genome fills gaps in understanding of flowering plant genome evolution.</title>
        <authorList>
            <person name="Chaw S.M."/>
            <person name="Liu Y.C."/>
            <person name="Wu Y.W."/>
            <person name="Wang H.Y."/>
            <person name="Lin C.I."/>
            <person name="Wu C.S."/>
            <person name="Ke H.M."/>
            <person name="Chang L.Y."/>
            <person name="Hsu C.Y."/>
            <person name="Yang H.T."/>
            <person name="Sudianto E."/>
            <person name="Hsu M.H."/>
            <person name="Wu K.P."/>
            <person name="Wang L.N."/>
            <person name="Leebens-Mack J.H."/>
            <person name="Tsai I.J."/>
        </authorList>
    </citation>
    <scope>NUCLEOTIDE SEQUENCE [LARGE SCALE GENOMIC DNA]</scope>
    <source>
        <strain evidence="4">cv. Chaw 1501</strain>
        <tissue evidence="3">Young leaves</tissue>
    </source>
</reference>
<dbReference type="STRING" id="337451.A0A3S3P5B0"/>
<dbReference type="SUPFAM" id="SSF54928">
    <property type="entry name" value="RNA-binding domain, RBD"/>
    <property type="match status" value="1"/>
</dbReference>
<dbReference type="InterPro" id="IPR012677">
    <property type="entry name" value="Nucleotide-bd_a/b_plait_sf"/>
</dbReference>
<dbReference type="PROSITE" id="PS50102">
    <property type="entry name" value="RRM"/>
    <property type="match status" value="1"/>
</dbReference>
<keyword evidence="1" id="KW-0694">RNA-binding</keyword>
<name>A0A3S3P5B0_9MAGN</name>
<dbReference type="EMBL" id="QPKB01000010">
    <property type="protein sequence ID" value="RWR93682.1"/>
    <property type="molecule type" value="Genomic_DNA"/>
</dbReference>
<evidence type="ECO:0000313" key="4">
    <source>
        <dbReference type="Proteomes" id="UP000283530"/>
    </source>
</evidence>
<feature type="domain" description="RRM" evidence="2">
    <location>
        <begin position="41"/>
        <end position="119"/>
    </location>
</feature>
<dbReference type="Gene3D" id="3.30.70.330">
    <property type="match status" value="1"/>
</dbReference>
<dbReference type="OrthoDB" id="1733597at2759"/>